<feature type="transmembrane region" description="Helical" evidence="2">
    <location>
        <begin position="357"/>
        <end position="380"/>
    </location>
</feature>
<keyword evidence="2" id="KW-0812">Transmembrane</keyword>
<dbReference type="InterPro" id="IPR050879">
    <property type="entry name" value="Acyltransferase_3"/>
</dbReference>
<dbReference type="EMBL" id="MCHX01000020">
    <property type="protein sequence ID" value="OFJ53785.1"/>
    <property type="molecule type" value="Genomic_DNA"/>
</dbReference>
<protein>
    <submittedName>
        <fullName evidence="4">Acyltransferase</fullName>
    </submittedName>
</protein>
<feature type="transmembrane region" description="Helical" evidence="2">
    <location>
        <begin position="206"/>
        <end position="231"/>
    </location>
</feature>
<dbReference type="GO" id="GO:0009103">
    <property type="term" value="P:lipopolysaccharide biosynthetic process"/>
    <property type="evidence" value="ECO:0007669"/>
    <property type="project" value="TreeGrafter"/>
</dbReference>
<feature type="transmembrane region" description="Helical" evidence="2">
    <location>
        <begin position="263"/>
        <end position="280"/>
    </location>
</feature>
<evidence type="ECO:0000256" key="2">
    <source>
        <dbReference type="SAM" id="Phobius"/>
    </source>
</evidence>
<dbReference type="GO" id="GO:0016020">
    <property type="term" value="C:membrane"/>
    <property type="evidence" value="ECO:0007669"/>
    <property type="project" value="TreeGrafter"/>
</dbReference>
<keyword evidence="2" id="KW-1133">Transmembrane helix</keyword>
<reference evidence="4 5" key="1">
    <citation type="submission" date="2016-09" db="EMBL/GenBank/DDBJ databases">
        <title>genome sequence of Mycobacterium sp. 739 SCH.</title>
        <authorList>
            <person name="Greninger A.L."/>
            <person name="Qin X."/>
            <person name="Jerome K."/>
            <person name="Vora S."/>
            <person name="Quinn K."/>
        </authorList>
    </citation>
    <scope>NUCLEOTIDE SEQUENCE [LARGE SCALE GENOMIC DNA]</scope>
    <source>
        <strain evidence="4 5">SCH</strain>
    </source>
</reference>
<feature type="transmembrane region" description="Helical" evidence="2">
    <location>
        <begin position="181"/>
        <end position="197"/>
    </location>
</feature>
<feature type="transmembrane region" description="Helical" evidence="2">
    <location>
        <begin position="317"/>
        <end position="336"/>
    </location>
</feature>
<name>A0A1E8Q5M0_9MYCO</name>
<keyword evidence="5" id="KW-1185">Reference proteome</keyword>
<feature type="domain" description="Acyltransferase 3" evidence="3">
    <location>
        <begin position="28"/>
        <end position="405"/>
    </location>
</feature>
<dbReference type="AlphaFoldDB" id="A0A1E8Q5M0"/>
<feature type="transmembrane region" description="Helical" evidence="2">
    <location>
        <begin position="106"/>
        <end position="124"/>
    </location>
</feature>
<dbReference type="PANTHER" id="PTHR23028">
    <property type="entry name" value="ACETYLTRANSFERASE"/>
    <property type="match status" value="1"/>
</dbReference>
<feature type="transmembrane region" description="Helical" evidence="2">
    <location>
        <begin position="58"/>
        <end position="80"/>
    </location>
</feature>
<feature type="transmembrane region" description="Helical" evidence="2">
    <location>
        <begin position="27"/>
        <end position="46"/>
    </location>
</feature>
<accession>A0A1E8Q5M0</accession>
<evidence type="ECO:0000313" key="4">
    <source>
        <dbReference type="EMBL" id="OFJ53785.1"/>
    </source>
</evidence>
<evidence type="ECO:0000259" key="3">
    <source>
        <dbReference type="Pfam" id="PF01757"/>
    </source>
</evidence>
<dbReference type="OrthoDB" id="5242306at2"/>
<gene>
    <name evidence="4" type="ORF">BEL07_10375</name>
</gene>
<dbReference type="PANTHER" id="PTHR23028:SF53">
    <property type="entry name" value="ACYL_TRANSF_3 DOMAIN-CONTAINING PROTEIN"/>
    <property type="match status" value="1"/>
</dbReference>
<evidence type="ECO:0000313" key="5">
    <source>
        <dbReference type="Proteomes" id="UP000178953"/>
    </source>
</evidence>
<dbReference type="InterPro" id="IPR002656">
    <property type="entry name" value="Acyl_transf_3_dom"/>
</dbReference>
<keyword evidence="4" id="KW-0012">Acyltransferase</keyword>
<sequence length="443" mass="48006">MTETAHESGGAPAAPPATPARRIRARIIGLDGVRGILCLSIAITHVTTHYSPKTAETWMTSLLGFSLVYFFVLSGFLLFLPYVRNLTEARAAAALPSTRDYALHRVARIMPCYLVIFLIVNYVLQVAYVENPVLQPIGTEQGTGMITDPGMLLTNLTLTQSYFPQYIQTGINPSWSLTLEYAFYASLPFLGMLLFALRKRLNINPLVLAALAPLALLVIGLAGRALIPVVFSHAGTTDFMVLNWGPNWAAVFTKSFLTNADNFALGMFAAVVFVALERGALREGIGKRVRTISALAILPMLAVSAVLLVVANQFTTAGVAVVAALMILVIVAPLARGRKTRLAVWLDARPIRYVGEISLSAYLWHFPMILVLGKLGLMAGDTAWGMWRNVVLLLAVTIAVASLTYYGVEKPVMKWAKGLRKKKKVANPADPELAPAGSTAPRS</sequence>
<feature type="transmembrane region" description="Helical" evidence="2">
    <location>
        <begin position="292"/>
        <end position="311"/>
    </location>
</feature>
<dbReference type="Pfam" id="PF01757">
    <property type="entry name" value="Acyl_transf_3"/>
    <property type="match status" value="1"/>
</dbReference>
<organism evidence="4 5">
    <name type="scientific">Mycolicibacterium grossiae</name>
    <dbReference type="NCBI Taxonomy" id="1552759"/>
    <lineage>
        <taxon>Bacteria</taxon>
        <taxon>Bacillati</taxon>
        <taxon>Actinomycetota</taxon>
        <taxon>Actinomycetes</taxon>
        <taxon>Mycobacteriales</taxon>
        <taxon>Mycobacteriaceae</taxon>
        <taxon>Mycolicibacterium</taxon>
    </lineage>
</organism>
<proteinExistence type="predicted"/>
<dbReference type="Proteomes" id="UP000178953">
    <property type="component" value="Unassembled WGS sequence"/>
</dbReference>
<dbReference type="RefSeq" id="WP_070353017.1">
    <property type="nucleotide sequence ID" value="NZ_CP043474.1"/>
</dbReference>
<dbReference type="GO" id="GO:0016747">
    <property type="term" value="F:acyltransferase activity, transferring groups other than amino-acyl groups"/>
    <property type="evidence" value="ECO:0007669"/>
    <property type="project" value="InterPro"/>
</dbReference>
<feature type="transmembrane region" description="Helical" evidence="2">
    <location>
        <begin position="386"/>
        <end position="408"/>
    </location>
</feature>
<comment type="caution">
    <text evidence="4">The sequence shown here is derived from an EMBL/GenBank/DDBJ whole genome shotgun (WGS) entry which is preliminary data.</text>
</comment>
<keyword evidence="2" id="KW-0472">Membrane</keyword>
<evidence type="ECO:0000256" key="1">
    <source>
        <dbReference type="SAM" id="MobiDB-lite"/>
    </source>
</evidence>
<keyword evidence="4" id="KW-0808">Transferase</keyword>
<feature type="region of interest" description="Disordered" evidence="1">
    <location>
        <begin position="421"/>
        <end position="443"/>
    </location>
</feature>